<protein>
    <submittedName>
        <fullName evidence="2">Uncharacterized protein</fullName>
    </submittedName>
</protein>
<sequence length="161" mass="17047">MLEQISATTTQQVTSGLPPGRSGYTVTANALVWRLDAADVSALPTDQVRGLLAEWLRAADWPRAHAALIVKAVTEAVRVLQQCRGPLPPTSGTGGLRIETMALHDDRTRRLRIVVADGGAGAGTGVDRAGPDLAPLRELVDEVAVGPDAVITMLTRVVPKW</sequence>
<evidence type="ECO:0000313" key="3">
    <source>
        <dbReference type="Proteomes" id="UP001500325"/>
    </source>
</evidence>
<gene>
    <name evidence="2" type="ORF">GCM10023215_32290</name>
</gene>
<evidence type="ECO:0000313" key="2">
    <source>
        <dbReference type="EMBL" id="GAA4692676.1"/>
    </source>
</evidence>
<organism evidence="2 3">
    <name type="scientific">Pseudonocardia yuanmonensis</name>
    <dbReference type="NCBI Taxonomy" id="1095914"/>
    <lineage>
        <taxon>Bacteria</taxon>
        <taxon>Bacillati</taxon>
        <taxon>Actinomycetota</taxon>
        <taxon>Actinomycetes</taxon>
        <taxon>Pseudonocardiales</taxon>
        <taxon>Pseudonocardiaceae</taxon>
        <taxon>Pseudonocardia</taxon>
    </lineage>
</organism>
<keyword evidence="3" id="KW-1185">Reference proteome</keyword>
<proteinExistence type="predicted"/>
<accession>A0ABP8WR27</accession>
<name>A0ABP8WR27_9PSEU</name>
<feature type="region of interest" description="Disordered" evidence="1">
    <location>
        <begin position="1"/>
        <end position="20"/>
    </location>
</feature>
<evidence type="ECO:0000256" key="1">
    <source>
        <dbReference type="SAM" id="MobiDB-lite"/>
    </source>
</evidence>
<reference evidence="3" key="1">
    <citation type="journal article" date="2019" name="Int. J. Syst. Evol. Microbiol.">
        <title>The Global Catalogue of Microorganisms (GCM) 10K type strain sequencing project: providing services to taxonomists for standard genome sequencing and annotation.</title>
        <authorList>
            <consortium name="The Broad Institute Genomics Platform"/>
            <consortium name="The Broad Institute Genome Sequencing Center for Infectious Disease"/>
            <person name="Wu L."/>
            <person name="Ma J."/>
        </authorList>
    </citation>
    <scope>NUCLEOTIDE SEQUENCE [LARGE SCALE GENOMIC DNA]</scope>
    <source>
        <strain evidence="3">JCM 18055</strain>
    </source>
</reference>
<dbReference type="EMBL" id="BAABIC010000010">
    <property type="protein sequence ID" value="GAA4692676.1"/>
    <property type="molecule type" value="Genomic_DNA"/>
</dbReference>
<feature type="compositionally biased region" description="Polar residues" evidence="1">
    <location>
        <begin position="1"/>
        <end position="15"/>
    </location>
</feature>
<dbReference type="Proteomes" id="UP001500325">
    <property type="component" value="Unassembled WGS sequence"/>
</dbReference>
<comment type="caution">
    <text evidence="2">The sequence shown here is derived from an EMBL/GenBank/DDBJ whole genome shotgun (WGS) entry which is preliminary data.</text>
</comment>
<dbReference type="RefSeq" id="WP_345381344.1">
    <property type="nucleotide sequence ID" value="NZ_BAABIC010000010.1"/>
</dbReference>